<organism evidence="10 11">
    <name type="scientific">Streptomyces roseoverticillatus</name>
    <dbReference type="NCBI Taxonomy" id="66429"/>
    <lineage>
        <taxon>Bacteria</taxon>
        <taxon>Bacillati</taxon>
        <taxon>Actinomycetota</taxon>
        <taxon>Actinomycetes</taxon>
        <taxon>Kitasatosporales</taxon>
        <taxon>Streptomycetaceae</taxon>
        <taxon>Streptomyces</taxon>
    </lineage>
</organism>
<feature type="transmembrane region" description="Helical" evidence="9">
    <location>
        <begin position="317"/>
        <end position="336"/>
    </location>
</feature>
<feature type="transmembrane region" description="Helical" evidence="9">
    <location>
        <begin position="375"/>
        <end position="392"/>
    </location>
</feature>
<reference evidence="10 11" key="1">
    <citation type="submission" date="2024-06" db="EMBL/GenBank/DDBJ databases">
        <title>The Natural Products Discovery Center: Release of the First 8490 Sequenced Strains for Exploring Actinobacteria Biosynthetic Diversity.</title>
        <authorList>
            <person name="Kalkreuter E."/>
            <person name="Kautsar S.A."/>
            <person name="Yang D."/>
            <person name="Bader C.D."/>
            <person name="Teijaro C.N."/>
            <person name="Fluegel L."/>
            <person name="Davis C.M."/>
            <person name="Simpson J.R."/>
            <person name="Lauterbach L."/>
            <person name="Steele A.D."/>
            <person name="Gui C."/>
            <person name="Meng S."/>
            <person name="Li G."/>
            <person name="Viehrig K."/>
            <person name="Ye F."/>
            <person name="Su P."/>
            <person name="Kiefer A.F."/>
            <person name="Nichols A."/>
            <person name="Cepeda A.J."/>
            <person name="Yan W."/>
            <person name="Fan B."/>
            <person name="Jiang Y."/>
            <person name="Adhikari A."/>
            <person name="Zheng C.-J."/>
            <person name="Schuster L."/>
            <person name="Cowan T.M."/>
            <person name="Smanski M.J."/>
            <person name="Chevrette M.G."/>
            <person name="De Carvalho L.P.S."/>
            <person name="Shen B."/>
        </authorList>
    </citation>
    <scope>NUCLEOTIDE SEQUENCE [LARGE SCALE GENOMIC DNA]</scope>
    <source>
        <strain evidence="10 11">NPDC053791</strain>
    </source>
</reference>
<name>A0ABV3IRL4_9ACTN</name>
<dbReference type="Pfam" id="PF09594">
    <property type="entry name" value="GT87"/>
    <property type="match status" value="1"/>
</dbReference>
<evidence type="ECO:0000256" key="1">
    <source>
        <dbReference type="ARBA" id="ARBA00004651"/>
    </source>
</evidence>
<comment type="subcellular location">
    <subcellularLocation>
        <location evidence="1">Cell membrane</location>
        <topology evidence="1">Multi-pass membrane protein</topology>
    </subcellularLocation>
</comment>
<evidence type="ECO:0000256" key="3">
    <source>
        <dbReference type="ARBA" id="ARBA00022679"/>
    </source>
</evidence>
<gene>
    <name evidence="10" type="ORF">AB0L03_08475</name>
</gene>
<evidence type="ECO:0000256" key="5">
    <source>
        <dbReference type="ARBA" id="ARBA00022989"/>
    </source>
</evidence>
<dbReference type="InterPro" id="IPR018584">
    <property type="entry name" value="GT87"/>
</dbReference>
<accession>A0ABV3IRL4</accession>
<feature type="transmembrane region" description="Helical" evidence="9">
    <location>
        <begin position="67"/>
        <end position="86"/>
    </location>
</feature>
<comment type="caution">
    <text evidence="10">The sequence shown here is derived from an EMBL/GenBank/DDBJ whole genome shotgun (WGS) entry which is preliminary data.</text>
</comment>
<dbReference type="Proteomes" id="UP001552479">
    <property type="component" value="Unassembled WGS sequence"/>
</dbReference>
<feature type="transmembrane region" description="Helical" evidence="9">
    <location>
        <begin position="459"/>
        <end position="479"/>
    </location>
</feature>
<protein>
    <submittedName>
        <fullName evidence="10">Glycosyltransferase 87 family protein</fullName>
    </submittedName>
</protein>
<feature type="transmembrane region" description="Helical" evidence="9">
    <location>
        <begin position="42"/>
        <end position="60"/>
    </location>
</feature>
<dbReference type="EMBL" id="JBFASG010000006">
    <property type="protein sequence ID" value="MEV4922875.1"/>
    <property type="molecule type" value="Genomic_DNA"/>
</dbReference>
<keyword evidence="3" id="KW-0808">Transferase</keyword>
<keyword evidence="5 9" id="KW-1133">Transmembrane helix</keyword>
<sequence>MIALPRRPAVMTAVTTAALAALTAVLVRAVRSDAYVTDPAALAGWYAVAWVLFGAAAWALRHAPARHVTPLVLAGSVAVAACGLVAEPRTSSDVYRYVWDGRVQAAGISPYDRVPGDPALSRLRDDWLFPRGAECERPERFGVAAAGGGPSADPSGTAVATCTLINRPSVHTVYPPVAEGYFLLVHALSPADARHKPFQVGGAVLSVAVSALLLAVLRRRGRARWAAYWAWCPAVAVEAVNNAHADVLGVLFAVAGLAAVRAHQIRGGTLIGAGIATKLLPAVVLPGALAGAAAPRPRRPDGAVGSEGPVRPLRRSLAVLLPAAAVVGLGYLPYLLVSHGSVLGYLGGYAEEEGYDDPTVKNRYALLRLVLPASWSQPAVLVLCAAIVAYVLRRGDPERPWRSALLVTGAAFLLTTPGYSWYALLLIALVALDGRWEWLGVAMAGAAKYVGGRAVDDSGLLGTVAYALAGTAVLAGWLVRRRGHGRALREPGAVPVPEPGPEPRPRPGPDPEPGPVPDPEPGPVPYGIRSGAPEVRAGRGPRPQPGPGSPRY</sequence>
<keyword evidence="4 9" id="KW-0812">Transmembrane</keyword>
<comment type="similarity">
    <text evidence="7">Belongs to the glycosyltransferase 87 family.</text>
</comment>
<proteinExistence type="inferred from homology"/>
<evidence type="ECO:0000256" key="2">
    <source>
        <dbReference type="ARBA" id="ARBA00022475"/>
    </source>
</evidence>
<evidence type="ECO:0000256" key="6">
    <source>
        <dbReference type="ARBA" id="ARBA00023136"/>
    </source>
</evidence>
<feature type="compositionally biased region" description="Pro residues" evidence="8">
    <location>
        <begin position="510"/>
        <end position="524"/>
    </location>
</feature>
<evidence type="ECO:0000256" key="9">
    <source>
        <dbReference type="SAM" id="Phobius"/>
    </source>
</evidence>
<evidence type="ECO:0000313" key="11">
    <source>
        <dbReference type="Proteomes" id="UP001552479"/>
    </source>
</evidence>
<evidence type="ECO:0000313" key="10">
    <source>
        <dbReference type="EMBL" id="MEV4922875.1"/>
    </source>
</evidence>
<evidence type="ECO:0000256" key="8">
    <source>
        <dbReference type="SAM" id="MobiDB-lite"/>
    </source>
</evidence>
<feature type="transmembrane region" description="Helical" evidence="9">
    <location>
        <begin position="198"/>
        <end position="217"/>
    </location>
</feature>
<feature type="compositionally biased region" description="Pro residues" evidence="8">
    <location>
        <begin position="542"/>
        <end position="552"/>
    </location>
</feature>
<evidence type="ECO:0000256" key="7">
    <source>
        <dbReference type="ARBA" id="ARBA00024033"/>
    </source>
</evidence>
<keyword evidence="11" id="KW-1185">Reference proteome</keyword>
<keyword evidence="2" id="KW-1003">Cell membrane</keyword>
<feature type="transmembrane region" description="Helical" evidence="9">
    <location>
        <begin position="404"/>
        <end position="432"/>
    </location>
</feature>
<keyword evidence="6 9" id="KW-0472">Membrane</keyword>
<feature type="region of interest" description="Disordered" evidence="8">
    <location>
        <begin position="488"/>
        <end position="552"/>
    </location>
</feature>
<evidence type="ECO:0000256" key="4">
    <source>
        <dbReference type="ARBA" id="ARBA00022692"/>
    </source>
</evidence>
<dbReference type="RefSeq" id="WP_366087330.1">
    <property type="nucleotide sequence ID" value="NZ_JBFASG010000006.1"/>
</dbReference>